<reference evidence="1" key="1">
    <citation type="submission" date="2018-06" db="EMBL/GenBank/DDBJ databases">
        <authorList>
            <person name="Zhirakovskaya E."/>
        </authorList>
    </citation>
    <scope>NUCLEOTIDE SEQUENCE</scope>
</reference>
<accession>A0A3B0XXW1</accession>
<name>A0A3B0XXW1_9ZZZZ</name>
<dbReference type="AlphaFoldDB" id="A0A3B0XXW1"/>
<dbReference type="EMBL" id="UOFJ01000443">
    <property type="protein sequence ID" value="VAW69540.1"/>
    <property type="molecule type" value="Genomic_DNA"/>
</dbReference>
<gene>
    <name evidence="1" type="ORF">MNBD_GAMMA10-2568</name>
</gene>
<sequence>MSCENCQQIEMTIKAPQDLVAAIKLVKSKIKGGILKYCGAGAYGEPFSKIDRGKNWGDIVNNYFCCTRCQQIISLHAETYHGSGGKLEPVEKIEGELNDDKYL</sequence>
<proteinExistence type="predicted"/>
<organism evidence="1">
    <name type="scientific">hydrothermal vent metagenome</name>
    <dbReference type="NCBI Taxonomy" id="652676"/>
    <lineage>
        <taxon>unclassified sequences</taxon>
        <taxon>metagenomes</taxon>
        <taxon>ecological metagenomes</taxon>
    </lineage>
</organism>
<evidence type="ECO:0000313" key="1">
    <source>
        <dbReference type="EMBL" id="VAW69540.1"/>
    </source>
</evidence>
<protein>
    <submittedName>
        <fullName evidence="1">Uncharacterized protein</fullName>
    </submittedName>
</protein>